<dbReference type="AlphaFoldDB" id="A0A809R6X7"/>
<sequence length="153" mass="16228">MFRRIWVLPAVALVTLGAIDGGDFRVSARAGIDVRTNHGHFEVATIIVDVRTTGGGQGEATFAADGHHHGLYPDLVVILPQASKVFVRGNIAEILGQGSYQGEPASIRMKLLDGGPEGQGDFMTVECYAPNGKRVFYGEGSTTSGDISIRTAQ</sequence>
<gene>
    <name evidence="1" type="ORF">NPRO_00330</name>
</gene>
<name>A0A809R6X7_9BACT</name>
<dbReference type="EMBL" id="AP021858">
    <property type="protein sequence ID" value="BBO22438.1"/>
    <property type="molecule type" value="Genomic_DNA"/>
</dbReference>
<organism evidence="1 2">
    <name type="scientific">Candidatus Nitrosymbiomonas proteolyticus</name>
    <dbReference type="NCBI Taxonomy" id="2608984"/>
    <lineage>
        <taxon>Bacteria</taxon>
        <taxon>Bacillati</taxon>
        <taxon>Armatimonadota</taxon>
        <taxon>Armatimonadota incertae sedis</taxon>
        <taxon>Candidatus Nitrosymbiomonas</taxon>
    </lineage>
</organism>
<evidence type="ECO:0000313" key="2">
    <source>
        <dbReference type="Proteomes" id="UP000662873"/>
    </source>
</evidence>
<proteinExistence type="predicted"/>
<protein>
    <submittedName>
        <fullName evidence="1">Uncharacterized protein</fullName>
    </submittedName>
</protein>
<dbReference type="Proteomes" id="UP000662873">
    <property type="component" value="Chromosome"/>
</dbReference>
<evidence type="ECO:0000313" key="1">
    <source>
        <dbReference type="EMBL" id="BBO22438.1"/>
    </source>
</evidence>
<accession>A0A809R6X7</accession>
<dbReference type="KEGG" id="npy:NPRO_00330"/>
<reference evidence="1" key="1">
    <citation type="journal article" name="DNA Res.">
        <title>The physiological potential of anammox bacteria as revealed by their core genome structure.</title>
        <authorList>
            <person name="Okubo T."/>
            <person name="Toyoda A."/>
            <person name="Fukuhara K."/>
            <person name="Uchiyama I."/>
            <person name="Harigaya Y."/>
            <person name="Kuroiwa M."/>
            <person name="Suzuki T."/>
            <person name="Murakami Y."/>
            <person name="Suwa Y."/>
            <person name="Takami H."/>
        </authorList>
    </citation>
    <scope>NUCLEOTIDE SEQUENCE</scope>
    <source>
        <strain evidence="1">317325-2</strain>
    </source>
</reference>